<dbReference type="Proteomes" id="UP000095395">
    <property type="component" value="Unassembled WGS sequence"/>
</dbReference>
<dbReference type="Gene3D" id="3.20.20.80">
    <property type="entry name" value="Glycosidases"/>
    <property type="match status" value="1"/>
</dbReference>
<dbReference type="InterPro" id="IPR006104">
    <property type="entry name" value="Glyco_hydro_2_N"/>
</dbReference>
<dbReference type="SUPFAM" id="SSF49303">
    <property type="entry name" value="beta-Galactosidase/glucuronidase domain"/>
    <property type="match status" value="1"/>
</dbReference>
<feature type="domain" description="Glycoside hydrolase family 2 immunoglobulin-like beta-sandwich" evidence="4">
    <location>
        <begin position="165"/>
        <end position="276"/>
    </location>
</feature>
<dbReference type="Pfam" id="PF00703">
    <property type="entry name" value="Glyco_hydro_2"/>
    <property type="match status" value="1"/>
</dbReference>
<evidence type="ECO:0000259" key="6">
    <source>
        <dbReference type="Pfam" id="PF02837"/>
    </source>
</evidence>
<evidence type="ECO:0000256" key="2">
    <source>
        <dbReference type="ARBA" id="ARBA00022801"/>
    </source>
</evidence>
<dbReference type="AlphaFoldDB" id="A0A173ZL51"/>
<dbReference type="Gene3D" id="2.60.120.260">
    <property type="entry name" value="Galactose-binding domain-like"/>
    <property type="match status" value="1"/>
</dbReference>
<evidence type="ECO:0000256" key="1">
    <source>
        <dbReference type="ARBA" id="ARBA00007401"/>
    </source>
</evidence>
<evidence type="ECO:0000313" key="8">
    <source>
        <dbReference type="Proteomes" id="UP000095395"/>
    </source>
</evidence>
<protein>
    <submittedName>
        <fullName evidence="7">Evolved beta-galactosidase subunit alpha</fullName>
        <ecNumber evidence="7">3.2.1.23</ecNumber>
    </submittedName>
</protein>
<accession>A0A173ZL51</accession>
<evidence type="ECO:0000313" key="7">
    <source>
        <dbReference type="EMBL" id="CUN76777.1"/>
    </source>
</evidence>
<dbReference type="InterPro" id="IPR036156">
    <property type="entry name" value="Beta-gal/glucu_dom_sf"/>
</dbReference>
<evidence type="ECO:0000256" key="3">
    <source>
        <dbReference type="ARBA" id="ARBA00023295"/>
    </source>
</evidence>
<dbReference type="Pfam" id="PF02837">
    <property type="entry name" value="Glyco_hydro_2_N"/>
    <property type="match status" value="1"/>
</dbReference>
<dbReference type="InterPro" id="IPR013783">
    <property type="entry name" value="Ig-like_fold"/>
</dbReference>
<dbReference type="InterPro" id="IPR006102">
    <property type="entry name" value="Ig-like_GH2"/>
</dbReference>
<dbReference type="EC" id="3.2.1.23" evidence="7"/>
<evidence type="ECO:0000259" key="5">
    <source>
        <dbReference type="Pfam" id="PF02836"/>
    </source>
</evidence>
<dbReference type="Gene3D" id="2.60.40.10">
    <property type="entry name" value="Immunoglobulins"/>
    <property type="match status" value="1"/>
</dbReference>
<dbReference type="Pfam" id="PF02836">
    <property type="entry name" value="Glyco_hydro_2_C"/>
    <property type="match status" value="1"/>
</dbReference>
<keyword evidence="3 7" id="KW-0326">Glycosidase</keyword>
<feature type="domain" description="Glycoside hydrolase family 2 catalytic" evidence="5">
    <location>
        <begin position="281"/>
        <end position="556"/>
    </location>
</feature>
<name>A0A173ZL51_9FIRM</name>
<feature type="domain" description="Glycosyl hydrolases family 2 sugar binding" evidence="6">
    <location>
        <begin position="55"/>
        <end position="122"/>
    </location>
</feature>
<evidence type="ECO:0000259" key="4">
    <source>
        <dbReference type="Pfam" id="PF00703"/>
    </source>
</evidence>
<proteinExistence type="inferred from homology"/>
<dbReference type="InterPro" id="IPR008979">
    <property type="entry name" value="Galactose-bd-like_sf"/>
</dbReference>
<dbReference type="SUPFAM" id="SSF49785">
    <property type="entry name" value="Galactose-binding domain-like"/>
    <property type="match status" value="1"/>
</dbReference>
<dbReference type="GO" id="GO:0005975">
    <property type="term" value="P:carbohydrate metabolic process"/>
    <property type="evidence" value="ECO:0007669"/>
    <property type="project" value="InterPro"/>
</dbReference>
<dbReference type="RefSeq" id="WP_007883667.1">
    <property type="nucleotide sequence ID" value="NZ_CBCTRZ010000009.1"/>
</dbReference>
<dbReference type="GeneID" id="75161824"/>
<organism evidence="7 8">
    <name type="scientific">Roseburia inulinivorans</name>
    <dbReference type="NCBI Taxonomy" id="360807"/>
    <lineage>
        <taxon>Bacteria</taxon>
        <taxon>Bacillati</taxon>
        <taxon>Bacillota</taxon>
        <taxon>Clostridia</taxon>
        <taxon>Lachnospirales</taxon>
        <taxon>Lachnospiraceae</taxon>
        <taxon>Roseburia</taxon>
    </lineage>
</organism>
<keyword evidence="2 7" id="KW-0378">Hydrolase</keyword>
<gene>
    <name evidence="7" type="primary">ebgA</name>
    <name evidence="7" type="ORF">ERS852392_01314</name>
</gene>
<dbReference type="InterPro" id="IPR017853">
    <property type="entry name" value="GH"/>
</dbReference>
<dbReference type="InterPro" id="IPR006103">
    <property type="entry name" value="Glyco_hydro_2_cat"/>
</dbReference>
<dbReference type="InterPro" id="IPR051913">
    <property type="entry name" value="GH2_Domain-Containing"/>
</dbReference>
<comment type="similarity">
    <text evidence="1">Belongs to the glycosyl hydrolase 2 family.</text>
</comment>
<dbReference type="PANTHER" id="PTHR42732">
    <property type="entry name" value="BETA-GALACTOSIDASE"/>
    <property type="match status" value="1"/>
</dbReference>
<dbReference type="SUPFAM" id="SSF51445">
    <property type="entry name" value="(Trans)glycosidases"/>
    <property type="match status" value="1"/>
</dbReference>
<reference evidence="7 8" key="1">
    <citation type="submission" date="2015-09" db="EMBL/GenBank/DDBJ databases">
        <authorList>
            <consortium name="Pathogen Informatics"/>
        </authorList>
    </citation>
    <scope>NUCLEOTIDE SEQUENCE [LARGE SCALE GENOMIC DNA]</scope>
    <source>
        <strain evidence="7 8">2789STDY5608835</strain>
    </source>
</reference>
<dbReference type="PANTHER" id="PTHR42732:SF3">
    <property type="entry name" value="HYDROLASE"/>
    <property type="match status" value="1"/>
</dbReference>
<sequence length="582" mass="68130">MRRTEYPRPNFKREKWKCLNGVWKFYYGNKKTEIEVPFVCQSQLSGIGERITEDFVVYENEFTVPKEWKGEEIRINFGAVDYRCCVYINNQCVGTHIGGQTPFSFQITRYLNWNRETIRVEVEDPLTDETIPRGKQFWEDTSKFIWYTPSTGIWQSVWLEPLSKTHFEWIYFTPDIDEGTVKIEYKLSEASKLPCRVHVKISLEQNEVFHGNMLCDERQNSLTVDVFQNKALNGAFHFVGKYWSPENPILYDVVMKADDGDTGNAADEVASYFGMRKIHIENGKIYLNNQPYYQKLLLDQGYWKESLITAPTDADYKNDIQKAKAMGFNGCRKHEKVEDPRFLYWADKLGFLVWEAMASFWVYTPQAAETFMKEWMEVINRDYNHPSIIVWGMLNESWGTPQIYDNSQQQDFSKSLYYMVKSIDSTRLVISNDGWEMTVGDICAIHSYKHGEKEDKRQHEVFAQSLKSLKTLANIVDKNLFAKGSEYKNQPVVLTECGGISLKEKAADSQEEQNWGYTTIKKEEFIEEYDRLTAAIFDSEILSGFCYTQFTDVEQETNGLLTDTHEYKFKPEEIKRINDQKK</sequence>
<dbReference type="GO" id="GO:0004565">
    <property type="term" value="F:beta-galactosidase activity"/>
    <property type="evidence" value="ECO:0007669"/>
    <property type="project" value="UniProtKB-EC"/>
</dbReference>
<dbReference type="EMBL" id="CYYR01000007">
    <property type="protein sequence ID" value="CUN76777.1"/>
    <property type="molecule type" value="Genomic_DNA"/>
</dbReference>